<comment type="caution">
    <text evidence="3">The sequence shown here is derived from an EMBL/GenBank/DDBJ whole genome shotgun (WGS) entry which is preliminary data.</text>
</comment>
<dbReference type="Proteomes" id="UP000031278">
    <property type="component" value="Unassembled WGS sequence"/>
</dbReference>
<dbReference type="PANTHER" id="PTHR33164">
    <property type="entry name" value="TRANSCRIPTIONAL REGULATOR, MARR FAMILY"/>
    <property type="match status" value="1"/>
</dbReference>
<dbReference type="GO" id="GO:0006950">
    <property type="term" value="P:response to stress"/>
    <property type="evidence" value="ECO:0007669"/>
    <property type="project" value="TreeGrafter"/>
</dbReference>
<dbReference type="SUPFAM" id="SSF55729">
    <property type="entry name" value="Acyl-CoA N-acyltransferases (Nat)"/>
    <property type="match status" value="1"/>
</dbReference>
<dbReference type="GO" id="GO:0016747">
    <property type="term" value="F:acyltransferase activity, transferring groups other than amino-acyl groups"/>
    <property type="evidence" value="ECO:0007669"/>
    <property type="project" value="InterPro"/>
</dbReference>
<evidence type="ECO:0000259" key="2">
    <source>
        <dbReference type="PROSITE" id="PS51186"/>
    </source>
</evidence>
<dbReference type="PANTHER" id="PTHR33164:SF101">
    <property type="entry name" value="TRANSCRIPTIONAL REPRESSOR MPRA"/>
    <property type="match status" value="1"/>
</dbReference>
<sequence>MTTISNIRSELRYLIRELGLLDKNCLNSNLSLSQAHILTYVHRNGSTSFHELATQLNVQKASLSRTLTTLIDKGFLSVEHDPADKRQKIYQLLPDGETALQHANQSADTAFAAFLDGLGGDQLNNIESGLRTLRLNAFKSNFQPNSFRVQVERLNPNYQHEVDTLIKHVFNGEQGIPEDLIPLDPHLPCVWWVARCGEYVIGAVACWEIDREWHWGRYFIDANFRGYGIGKKLAVESLQDLFTNITDYIVSDARDATVAILNQLGAKVTGEAIDFYGSPVTPMRLEKQDFEAICSE</sequence>
<dbReference type="SUPFAM" id="SSF46785">
    <property type="entry name" value="Winged helix' DNA-binding domain"/>
    <property type="match status" value="1"/>
</dbReference>
<dbReference type="PROSITE" id="PS50995">
    <property type="entry name" value="HTH_MARR_2"/>
    <property type="match status" value="1"/>
</dbReference>
<organism evidence="3 4">
    <name type="scientific">Photobacterium gaetbulicola</name>
    <dbReference type="NCBI Taxonomy" id="1295392"/>
    <lineage>
        <taxon>Bacteria</taxon>
        <taxon>Pseudomonadati</taxon>
        <taxon>Pseudomonadota</taxon>
        <taxon>Gammaproteobacteria</taxon>
        <taxon>Vibrionales</taxon>
        <taxon>Vibrionaceae</taxon>
        <taxon>Photobacterium</taxon>
    </lineage>
</organism>
<dbReference type="CDD" id="cd04301">
    <property type="entry name" value="NAT_SF"/>
    <property type="match status" value="1"/>
</dbReference>
<dbReference type="Gene3D" id="3.40.630.30">
    <property type="match status" value="1"/>
</dbReference>
<reference evidence="3 4" key="1">
    <citation type="submission" date="2014-12" db="EMBL/GenBank/DDBJ databases">
        <title>Genome sequencing of Photobacterium gaetbulicola AD005a.</title>
        <authorList>
            <person name="Adrian T.G.S."/>
            <person name="Chan K.G."/>
        </authorList>
    </citation>
    <scope>NUCLEOTIDE SEQUENCE [LARGE SCALE GENOMIC DNA]</scope>
    <source>
        <strain evidence="3 4">AD005a</strain>
    </source>
</reference>
<dbReference type="EMBL" id="JWLZ01000028">
    <property type="protein sequence ID" value="KHT65027.1"/>
    <property type="molecule type" value="Genomic_DNA"/>
</dbReference>
<dbReference type="Pfam" id="PF01047">
    <property type="entry name" value="MarR"/>
    <property type="match status" value="1"/>
</dbReference>
<dbReference type="SMART" id="SM00347">
    <property type="entry name" value="HTH_MARR"/>
    <property type="match status" value="1"/>
</dbReference>
<feature type="domain" description="HTH marR-type" evidence="1">
    <location>
        <begin position="1"/>
        <end position="135"/>
    </location>
</feature>
<protein>
    <submittedName>
        <fullName evidence="3">Uncharacterized protein</fullName>
    </submittedName>
</protein>
<dbReference type="GO" id="GO:0003700">
    <property type="term" value="F:DNA-binding transcription factor activity"/>
    <property type="evidence" value="ECO:0007669"/>
    <property type="project" value="InterPro"/>
</dbReference>
<dbReference type="InterPro" id="IPR000835">
    <property type="entry name" value="HTH_MarR-typ"/>
</dbReference>
<name>A0A0B9H7Z5_9GAMM</name>
<dbReference type="PROSITE" id="PS51186">
    <property type="entry name" value="GNAT"/>
    <property type="match status" value="1"/>
</dbReference>
<dbReference type="InterPro" id="IPR036388">
    <property type="entry name" value="WH-like_DNA-bd_sf"/>
</dbReference>
<gene>
    <name evidence="3" type="ORF">RJ45_03370</name>
</gene>
<dbReference type="InterPro" id="IPR016181">
    <property type="entry name" value="Acyl_CoA_acyltransferase"/>
</dbReference>
<evidence type="ECO:0000259" key="1">
    <source>
        <dbReference type="PROSITE" id="PS50995"/>
    </source>
</evidence>
<dbReference type="AlphaFoldDB" id="A0A0B9H7Z5"/>
<accession>A0A0B9H7Z5</accession>
<evidence type="ECO:0000313" key="3">
    <source>
        <dbReference type="EMBL" id="KHT65027.1"/>
    </source>
</evidence>
<dbReference type="InterPro" id="IPR036390">
    <property type="entry name" value="WH_DNA-bd_sf"/>
</dbReference>
<evidence type="ECO:0000313" key="4">
    <source>
        <dbReference type="Proteomes" id="UP000031278"/>
    </source>
</evidence>
<dbReference type="InterPro" id="IPR000182">
    <property type="entry name" value="GNAT_dom"/>
</dbReference>
<dbReference type="Gene3D" id="1.10.10.10">
    <property type="entry name" value="Winged helix-like DNA-binding domain superfamily/Winged helix DNA-binding domain"/>
    <property type="match status" value="1"/>
</dbReference>
<feature type="domain" description="N-acetyltransferase" evidence="2">
    <location>
        <begin position="149"/>
        <end position="288"/>
    </location>
</feature>
<proteinExistence type="predicted"/>
<dbReference type="InterPro" id="IPR039422">
    <property type="entry name" value="MarR/SlyA-like"/>
</dbReference>
<dbReference type="Pfam" id="PF00583">
    <property type="entry name" value="Acetyltransf_1"/>
    <property type="match status" value="1"/>
</dbReference>